<dbReference type="Pfam" id="PF13508">
    <property type="entry name" value="Acetyltransf_7"/>
    <property type="match status" value="1"/>
</dbReference>
<proteinExistence type="predicted"/>
<dbReference type="CDD" id="cd04301">
    <property type="entry name" value="NAT_SF"/>
    <property type="match status" value="1"/>
</dbReference>
<name>A0ABV7VAX6_9PROT</name>
<evidence type="ECO:0000313" key="3">
    <source>
        <dbReference type="Proteomes" id="UP001595711"/>
    </source>
</evidence>
<dbReference type="RefSeq" id="WP_379721911.1">
    <property type="nucleotide sequence ID" value="NZ_JBHRYJ010000001.1"/>
</dbReference>
<reference evidence="3" key="1">
    <citation type="journal article" date="2019" name="Int. J. Syst. Evol. Microbiol.">
        <title>The Global Catalogue of Microorganisms (GCM) 10K type strain sequencing project: providing services to taxonomists for standard genome sequencing and annotation.</title>
        <authorList>
            <consortium name="The Broad Institute Genomics Platform"/>
            <consortium name="The Broad Institute Genome Sequencing Center for Infectious Disease"/>
            <person name="Wu L."/>
            <person name="Ma J."/>
        </authorList>
    </citation>
    <scope>NUCLEOTIDE SEQUENCE [LARGE SCALE GENOMIC DNA]</scope>
    <source>
        <strain evidence="3">KCTC 42182</strain>
    </source>
</reference>
<accession>A0ABV7VAX6</accession>
<evidence type="ECO:0000313" key="2">
    <source>
        <dbReference type="EMBL" id="MFC3674619.1"/>
    </source>
</evidence>
<organism evidence="2 3">
    <name type="scientific">Ferrovibrio xuzhouensis</name>
    <dbReference type="NCBI Taxonomy" id="1576914"/>
    <lineage>
        <taxon>Bacteria</taxon>
        <taxon>Pseudomonadati</taxon>
        <taxon>Pseudomonadota</taxon>
        <taxon>Alphaproteobacteria</taxon>
        <taxon>Rhodospirillales</taxon>
        <taxon>Rhodospirillaceae</taxon>
        <taxon>Ferrovibrio</taxon>
    </lineage>
</organism>
<keyword evidence="3" id="KW-1185">Reference proteome</keyword>
<dbReference type="EC" id="2.3.-.-" evidence="2"/>
<dbReference type="EMBL" id="JBHRYJ010000001">
    <property type="protein sequence ID" value="MFC3674619.1"/>
    <property type="molecule type" value="Genomic_DNA"/>
</dbReference>
<gene>
    <name evidence="2" type="ORF">ACFOOQ_03630</name>
</gene>
<dbReference type="Gene3D" id="3.40.630.30">
    <property type="match status" value="1"/>
</dbReference>
<dbReference type="SUPFAM" id="SSF55729">
    <property type="entry name" value="Acyl-CoA N-acyltransferases (Nat)"/>
    <property type="match status" value="1"/>
</dbReference>
<dbReference type="InterPro" id="IPR000182">
    <property type="entry name" value="GNAT_dom"/>
</dbReference>
<feature type="domain" description="N-acetyltransferase" evidence="1">
    <location>
        <begin position="9"/>
        <end position="155"/>
    </location>
</feature>
<protein>
    <submittedName>
        <fullName evidence="2">GNAT family N-acetyltransferase</fullName>
        <ecNumber evidence="2">2.3.-.-</ecNumber>
    </submittedName>
</protein>
<sequence>MLRLLETSVTLRPAQPDDLDFVWSVYADGLRPYLSAYRPWDEAGQRQRFPRLYDAAHSAIVLCEGVAAGFVTIVGHDSTILLQQFFLDAAFRGQGLGGHLLNRFCAEWDEMDRPVSLAVLKNNPAQQLYRRFGFAPTWQSDDRFFMLRPPGSQSA</sequence>
<dbReference type="GO" id="GO:0016746">
    <property type="term" value="F:acyltransferase activity"/>
    <property type="evidence" value="ECO:0007669"/>
    <property type="project" value="UniProtKB-KW"/>
</dbReference>
<keyword evidence="2" id="KW-0808">Transferase</keyword>
<dbReference type="PROSITE" id="PS51186">
    <property type="entry name" value="GNAT"/>
    <property type="match status" value="1"/>
</dbReference>
<keyword evidence="2" id="KW-0012">Acyltransferase</keyword>
<dbReference type="Proteomes" id="UP001595711">
    <property type="component" value="Unassembled WGS sequence"/>
</dbReference>
<comment type="caution">
    <text evidence="2">The sequence shown here is derived from an EMBL/GenBank/DDBJ whole genome shotgun (WGS) entry which is preliminary data.</text>
</comment>
<evidence type="ECO:0000259" key="1">
    <source>
        <dbReference type="PROSITE" id="PS51186"/>
    </source>
</evidence>
<dbReference type="InterPro" id="IPR016181">
    <property type="entry name" value="Acyl_CoA_acyltransferase"/>
</dbReference>